<reference evidence="1 2" key="1">
    <citation type="submission" date="2021-03" db="EMBL/GenBank/DDBJ databases">
        <title>Paenibacillus artemisicola MWE-103 whole genome sequence.</title>
        <authorList>
            <person name="Ham Y.J."/>
        </authorList>
    </citation>
    <scope>NUCLEOTIDE SEQUENCE [LARGE SCALE GENOMIC DNA]</scope>
    <source>
        <strain evidence="1 2">MWE-103</strain>
    </source>
</reference>
<name>A0ABS3W4M8_9BACL</name>
<dbReference type="EMBL" id="JAGGDJ010000002">
    <property type="protein sequence ID" value="MBO7743265.1"/>
    <property type="molecule type" value="Genomic_DNA"/>
</dbReference>
<evidence type="ECO:0000313" key="2">
    <source>
        <dbReference type="Proteomes" id="UP000670947"/>
    </source>
</evidence>
<accession>A0ABS3W4M8</accession>
<keyword evidence="2" id="KW-1185">Reference proteome</keyword>
<comment type="caution">
    <text evidence="1">The sequence shown here is derived from an EMBL/GenBank/DDBJ whole genome shotgun (WGS) entry which is preliminary data.</text>
</comment>
<protein>
    <submittedName>
        <fullName evidence="1">Uncharacterized protein</fullName>
    </submittedName>
</protein>
<sequence length="47" mass="5557">MHGWFSFKKHDYEVRSVIAAKDLDLRDVSLTVKRCRRCRSIGYDLNA</sequence>
<gene>
    <name evidence="1" type="ORF">I8J29_03600</name>
</gene>
<proteinExistence type="predicted"/>
<organism evidence="1 2">
    <name type="scientific">Paenibacillus artemisiicola</name>
    <dbReference type="NCBI Taxonomy" id="1172618"/>
    <lineage>
        <taxon>Bacteria</taxon>
        <taxon>Bacillati</taxon>
        <taxon>Bacillota</taxon>
        <taxon>Bacilli</taxon>
        <taxon>Bacillales</taxon>
        <taxon>Paenibacillaceae</taxon>
        <taxon>Paenibacillus</taxon>
    </lineage>
</organism>
<dbReference type="RefSeq" id="WP_208846312.1">
    <property type="nucleotide sequence ID" value="NZ_JAGGDJ010000002.1"/>
</dbReference>
<evidence type="ECO:0000313" key="1">
    <source>
        <dbReference type="EMBL" id="MBO7743265.1"/>
    </source>
</evidence>
<dbReference type="Proteomes" id="UP000670947">
    <property type="component" value="Unassembled WGS sequence"/>
</dbReference>